<proteinExistence type="predicted"/>
<name>A0A0F9B359_9ZZZZ</name>
<dbReference type="CDD" id="cd00009">
    <property type="entry name" value="AAA"/>
    <property type="match status" value="1"/>
</dbReference>
<feature type="non-terminal residue" evidence="2">
    <location>
        <position position="282"/>
    </location>
</feature>
<dbReference type="AlphaFoldDB" id="A0A0F9B359"/>
<dbReference type="SMART" id="SM00382">
    <property type="entry name" value="AAA"/>
    <property type="match status" value="1"/>
</dbReference>
<dbReference type="Pfam" id="PF20030">
    <property type="entry name" value="bpMoxR"/>
    <property type="match status" value="1"/>
</dbReference>
<dbReference type="InterPro" id="IPR027417">
    <property type="entry name" value="P-loop_NTPase"/>
</dbReference>
<dbReference type="EMBL" id="LAZR01054237">
    <property type="protein sequence ID" value="KKK78986.1"/>
    <property type="molecule type" value="Genomic_DNA"/>
</dbReference>
<dbReference type="InterPro" id="IPR003593">
    <property type="entry name" value="AAA+_ATPase"/>
</dbReference>
<dbReference type="Gene3D" id="3.40.50.300">
    <property type="entry name" value="P-loop containing nucleotide triphosphate hydrolases"/>
    <property type="match status" value="1"/>
</dbReference>
<organism evidence="2">
    <name type="scientific">marine sediment metagenome</name>
    <dbReference type="NCBI Taxonomy" id="412755"/>
    <lineage>
        <taxon>unclassified sequences</taxon>
        <taxon>metagenomes</taxon>
        <taxon>ecological metagenomes</taxon>
    </lineage>
</organism>
<accession>A0A0F9B359</accession>
<protein>
    <recommendedName>
        <fullName evidence="1">AAA+ ATPase domain-containing protein</fullName>
    </recommendedName>
</protein>
<dbReference type="InterPro" id="IPR050513">
    <property type="entry name" value="RavA_ATPases"/>
</dbReference>
<dbReference type="PANTHER" id="PTHR32204:SF0">
    <property type="entry name" value="ATPASE RAVA"/>
    <property type="match status" value="1"/>
</dbReference>
<evidence type="ECO:0000259" key="1">
    <source>
        <dbReference type="SMART" id="SM00382"/>
    </source>
</evidence>
<dbReference type="SUPFAM" id="SSF52540">
    <property type="entry name" value="P-loop containing nucleoside triphosphate hydrolases"/>
    <property type="match status" value="1"/>
</dbReference>
<feature type="domain" description="AAA+ ATPase" evidence="1">
    <location>
        <begin position="75"/>
        <end position="216"/>
    </location>
</feature>
<comment type="caution">
    <text evidence="2">The sequence shown here is derived from an EMBL/GenBank/DDBJ whole genome shotgun (WGS) entry which is preliminary data.</text>
</comment>
<dbReference type="PANTHER" id="PTHR32204">
    <property type="entry name" value="ATPASE RAVA"/>
    <property type="match status" value="1"/>
</dbReference>
<gene>
    <name evidence="2" type="ORF">LCGC14_2838060</name>
</gene>
<reference evidence="2" key="1">
    <citation type="journal article" date="2015" name="Nature">
        <title>Complex archaea that bridge the gap between prokaryotes and eukaryotes.</title>
        <authorList>
            <person name="Spang A."/>
            <person name="Saw J.H."/>
            <person name="Jorgensen S.L."/>
            <person name="Zaremba-Niedzwiedzka K."/>
            <person name="Martijn J."/>
            <person name="Lind A.E."/>
            <person name="van Eijk R."/>
            <person name="Schleper C."/>
            <person name="Guy L."/>
            <person name="Ettema T.J."/>
        </authorList>
    </citation>
    <scope>NUCLEOTIDE SEQUENCE</scope>
</reference>
<sequence length="282" mass="30539">MKRRRSKDPANDLRVCGQCGIGVVVLDTDEPCEECGAIDWKSPDISGLGELRSALSASLIERNGEIDTALLGLVAREHVLLVGPPGTAKSLLINSVTAGIKGATNFQTLLTKFTTPEELFGPVKLSALKQDRYERAIDGYAPTAHILFVDEVWKASSAILNTLLTLLQERAYDNGGVRIDCPLRLAIAASNEWPSAEDGEELGAIFDRFLIRRVVNPVSPGGRNRLLYDDLPAVRPCVDLDTIDKMADEAALLPVGEEARIILSAILDELSGDGIRPGDRRI</sequence>
<dbReference type="InterPro" id="IPR045427">
    <property type="entry name" value="MoxR"/>
</dbReference>
<evidence type="ECO:0000313" key="2">
    <source>
        <dbReference type="EMBL" id="KKK78986.1"/>
    </source>
</evidence>